<dbReference type="GeneID" id="99614665"/>
<reference evidence="1 2" key="1">
    <citation type="submission" date="2019-04" db="EMBL/GenBank/DDBJ databases">
        <title>Draft genome sequences of Streptomyces avermitilis NBRC 14893.</title>
        <authorList>
            <person name="Komaki H."/>
            <person name="Tamura T."/>
            <person name="Hosoyama A."/>
        </authorList>
    </citation>
    <scope>NUCLEOTIDE SEQUENCE [LARGE SCALE GENOMIC DNA]</scope>
    <source>
        <strain evidence="1 2">NBRC 14893</strain>
    </source>
</reference>
<evidence type="ECO:0000313" key="1">
    <source>
        <dbReference type="EMBL" id="GDY69645.1"/>
    </source>
</evidence>
<proteinExistence type="predicted"/>
<dbReference type="Proteomes" id="UP000302139">
    <property type="component" value="Unassembled WGS sequence"/>
</dbReference>
<gene>
    <name evidence="1" type="ORF">SAV14893_090380</name>
</gene>
<dbReference type="EMBL" id="BJHX01000002">
    <property type="protein sequence ID" value="GDY69645.1"/>
    <property type="molecule type" value="Genomic_DNA"/>
</dbReference>
<comment type="caution">
    <text evidence="1">The sequence shown here is derived from an EMBL/GenBank/DDBJ whole genome shotgun (WGS) entry which is preliminary data.</text>
</comment>
<dbReference type="AlphaFoldDB" id="A0A4D4MCS4"/>
<organism evidence="1 2">
    <name type="scientific">Streptomyces avermitilis</name>
    <dbReference type="NCBI Taxonomy" id="33903"/>
    <lineage>
        <taxon>Bacteria</taxon>
        <taxon>Bacillati</taxon>
        <taxon>Actinomycetota</taxon>
        <taxon>Actinomycetes</taxon>
        <taxon>Kitasatosporales</taxon>
        <taxon>Streptomycetaceae</taxon>
        <taxon>Streptomyces</taxon>
    </lineage>
</organism>
<sequence length="48" mass="4608">MKTISRSGSLRAAAVVRAGAALAATGLGAGLLIDSAPASLIGWMALGL</sequence>
<evidence type="ECO:0000313" key="2">
    <source>
        <dbReference type="Proteomes" id="UP000302139"/>
    </source>
</evidence>
<protein>
    <submittedName>
        <fullName evidence="1">Uncharacterized protein</fullName>
    </submittedName>
</protein>
<name>A0A4D4MCS4_STRAX</name>
<accession>A0A4D4MCS4</accession>
<dbReference type="RefSeq" id="WP_370628436.1">
    <property type="nucleotide sequence ID" value="NZ_BAABTN010000031.1"/>
</dbReference>